<dbReference type="InterPro" id="IPR050300">
    <property type="entry name" value="GDXG_lipolytic_enzyme"/>
</dbReference>
<keyword evidence="4" id="KW-0031">Aminopeptidase</keyword>
<evidence type="ECO:0000256" key="2">
    <source>
        <dbReference type="SAM" id="MobiDB-lite"/>
    </source>
</evidence>
<dbReference type="Pfam" id="PF20434">
    <property type="entry name" value="BD-FAE"/>
    <property type="match status" value="1"/>
</dbReference>
<evidence type="ECO:0000313" key="4">
    <source>
        <dbReference type="EMBL" id="QSG15304.1"/>
    </source>
</evidence>
<dbReference type="InterPro" id="IPR029058">
    <property type="entry name" value="AB_hydrolase_fold"/>
</dbReference>
<dbReference type="PANTHER" id="PTHR48081">
    <property type="entry name" value="AB HYDROLASE SUPERFAMILY PROTEIN C4A8.06C"/>
    <property type="match status" value="1"/>
</dbReference>
<protein>
    <submittedName>
        <fullName evidence="4">Dipeptidyl aminopeptidase/acylaminoacyl-peptidase</fullName>
    </submittedName>
</protein>
<accession>A0A897NSA2</accession>
<dbReference type="Gene3D" id="3.40.50.1820">
    <property type="entry name" value="alpha/beta hydrolase"/>
    <property type="match status" value="1"/>
</dbReference>
<dbReference type="SUPFAM" id="SSF53474">
    <property type="entry name" value="alpha/beta-Hydrolases"/>
    <property type="match status" value="1"/>
</dbReference>
<evidence type="ECO:0000256" key="1">
    <source>
        <dbReference type="ARBA" id="ARBA00022801"/>
    </source>
</evidence>
<keyword evidence="1" id="KW-0378">Hydrolase</keyword>
<dbReference type="InterPro" id="IPR049492">
    <property type="entry name" value="BD-FAE-like_dom"/>
</dbReference>
<organism evidence="4 5">
    <name type="scientific">Halapricum desulfuricans</name>
    <dbReference type="NCBI Taxonomy" id="2841257"/>
    <lineage>
        <taxon>Archaea</taxon>
        <taxon>Methanobacteriati</taxon>
        <taxon>Methanobacteriota</taxon>
        <taxon>Stenosarchaea group</taxon>
        <taxon>Halobacteria</taxon>
        <taxon>Halobacteriales</taxon>
        <taxon>Haloarculaceae</taxon>
        <taxon>Halapricum</taxon>
    </lineage>
</organism>
<sequence>MLAASTALLAGCTSEGPPATDSQPPSADTETSTGAGDDLRDIVFRETADGALKLDLYLPDRGDASPFVVFAHGGAWIVGDKGHRPMFERLTASGYAVADIQYRLAQQERYPGPVRDVVAAVKWVRDNAGEYDIDASRGALAGYSAGAHLAMLVGLAPGHERFRPPEYKPGVPASVDAVVGYSGPYDFTTPDADGNPAVTAFFGSDASEATLAEGSPVTHVDPDDPPVMLVHGTDDSIVPYRSTTVLADTLREADVPVEVVTGDGAGHGMIDDQDWREQTLPRQIEFLDTHLDGTR</sequence>
<dbReference type="AlphaFoldDB" id="A0A897NSA2"/>
<keyword evidence="4" id="KW-0645">Protease</keyword>
<feature type="domain" description="BD-FAE-like" evidence="3">
    <location>
        <begin position="54"/>
        <end position="250"/>
    </location>
</feature>
<proteinExistence type="predicted"/>
<dbReference type="GO" id="GO:0004177">
    <property type="term" value="F:aminopeptidase activity"/>
    <property type="evidence" value="ECO:0007669"/>
    <property type="project" value="UniProtKB-KW"/>
</dbReference>
<dbReference type="Proteomes" id="UP000663292">
    <property type="component" value="Chromosome"/>
</dbReference>
<keyword evidence="5" id="KW-1185">Reference proteome</keyword>
<evidence type="ECO:0000259" key="3">
    <source>
        <dbReference type="Pfam" id="PF20434"/>
    </source>
</evidence>
<name>A0A897NSA2_9EURY</name>
<evidence type="ECO:0000313" key="5">
    <source>
        <dbReference type="Proteomes" id="UP000663292"/>
    </source>
</evidence>
<reference evidence="4 5" key="1">
    <citation type="submission" date="2020-11" db="EMBL/GenBank/DDBJ databases">
        <title>Carbohydrate-dependent, anaerobic sulfur respiration: A novel catabolism in halophilic archaea.</title>
        <authorList>
            <person name="Sorokin D.Y."/>
            <person name="Messina E."/>
            <person name="Smedile F."/>
            <person name="La Cono V."/>
            <person name="Hallsworth J.E."/>
            <person name="Yakimov M.M."/>
        </authorList>
    </citation>
    <scope>NUCLEOTIDE SEQUENCE [LARGE SCALE GENOMIC DNA]</scope>
    <source>
        <strain evidence="4 5">HSR-Est</strain>
    </source>
</reference>
<dbReference type="EMBL" id="CP064791">
    <property type="protein sequence ID" value="QSG15304.1"/>
    <property type="molecule type" value="Genomic_DNA"/>
</dbReference>
<dbReference type="PANTHER" id="PTHR48081:SF13">
    <property type="entry name" value="ALPHA_BETA HYDROLASE"/>
    <property type="match status" value="1"/>
</dbReference>
<feature type="region of interest" description="Disordered" evidence="2">
    <location>
        <begin position="12"/>
        <end position="40"/>
    </location>
</feature>
<gene>
    <name evidence="4" type="primary">dAP22</name>
    <name evidence="4" type="ORF">HSEST_1783</name>
</gene>
<feature type="compositionally biased region" description="Polar residues" evidence="2">
    <location>
        <begin position="20"/>
        <end position="34"/>
    </location>
</feature>